<dbReference type="Pfam" id="PF02984">
    <property type="entry name" value="Cyclin_C"/>
    <property type="match status" value="1"/>
</dbReference>
<evidence type="ECO:0000259" key="7">
    <source>
        <dbReference type="SMART" id="SM01332"/>
    </source>
</evidence>
<dbReference type="eggNOG" id="KOG0653">
    <property type="taxonomic scope" value="Eukaryota"/>
</dbReference>
<keyword evidence="9" id="KW-1185">Reference proteome</keyword>
<dbReference type="InParanoid" id="I2H412"/>
<dbReference type="FunCoup" id="I2H412">
    <property type="interactions" value="510"/>
</dbReference>
<dbReference type="KEGG" id="tbl:TBLA_0E00530"/>
<reference evidence="8 9" key="1">
    <citation type="journal article" date="2011" name="Proc. Natl. Acad. Sci. U.S.A.">
        <title>Evolutionary erosion of yeast sex chromosomes by mating-type switching accidents.</title>
        <authorList>
            <person name="Gordon J.L."/>
            <person name="Armisen D."/>
            <person name="Proux-Wera E."/>
            <person name="Oheigeartaigh S.S."/>
            <person name="Byrne K.P."/>
            <person name="Wolfe K.H."/>
        </authorList>
    </citation>
    <scope>NUCLEOTIDE SEQUENCE [LARGE SCALE GENOMIC DNA]</scope>
    <source>
        <strain evidence="9">ATCC 34711 / CBS 6284 / DSM 70876 / NBRC 10599 / NRRL Y-10934 / UCD 77-7</strain>
    </source>
</reference>
<dbReference type="HOGENOM" id="CLU_020695_12_4_1"/>
<dbReference type="GO" id="GO:0005634">
    <property type="term" value="C:nucleus"/>
    <property type="evidence" value="ECO:0007669"/>
    <property type="project" value="EnsemblFungi"/>
</dbReference>
<keyword evidence="2 4" id="KW-0195">Cyclin</keyword>
<dbReference type="GO" id="GO:0045740">
    <property type="term" value="P:positive regulation of DNA replication"/>
    <property type="evidence" value="ECO:0007669"/>
    <property type="project" value="EnsemblFungi"/>
</dbReference>
<dbReference type="AlphaFoldDB" id="I2H412"/>
<feature type="compositionally biased region" description="Polar residues" evidence="5">
    <location>
        <begin position="163"/>
        <end position="174"/>
    </location>
</feature>
<dbReference type="RefSeq" id="XP_004180633.1">
    <property type="nucleotide sequence ID" value="XM_004180585.1"/>
</dbReference>
<dbReference type="GO" id="GO:0006279">
    <property type="term" value="P:premeiotic DNA replication"/>
    <property type="evidence" value="ECO:0007669"/>
    <property type="project" value="EnsemblFungi"/>
</dbReference>
<dbReference type="PANTHER" id="PTHR10177">
    <property type="entry name" value="CYCLINS"/>
    <property type="match status" value="1"/>
</dbReference>
<dbReference type="InterPro" id="IPR036915">
    <property type="entry name" value="Cyclin-like_sf"/>
</dbReference>
<protein>
    <submittedName>
        <fullName evidence="8">Uncharacterized protein</fullName>
    </submittedName>
</protein>
<dbReference type="InterPro" id="IPR048258">
    <property type="entry name" value="Cyclins_cyclin-box"/>
</dbReference>
<dbReference type="InterPro" id="IPR004367">
    <property type="entry name" value="Cyclin_C-dom"/>
</dbReference>
<dbReference type="GO" id="GO:0006355">
    <property type="term" value="P:regulation of DNA-templated transcription"/>
    <property type="evidence" value="ECO:0007669"/>
    <property type="project" value="EnsemblFungi"/>
</dbReference>
<dbReference type="GO" id="GO:0016538">
    <property type="term" value="F:cyclin-dependent protein serine/threonine kinase regulator activity"/>
    <property type="evidence" value="ECO:0007669"/>
    <property type="project" value="EnsemblFungi"/>
</dbReference>
<dbReference type="Pfam" id="PF00134">
    <property type="entry name" value="Cyclin_N"/>
    <property type="match status" value="1"/>
</dbReference>
<organism evidence="8 9">
    <name type="scientific">Henningerozyma blattae (strain ATCC 34711 / CBS 6284 / DSM 70876 / NBRC 10599 / NRRL Y-10934 / UCD 77-7)</name>
    <name type="common">Yeast</name>
    <name type="synonym">Tetrapisispora blattae</name>
    <dbReference type="NCBI Taxonomy" id="1071380"/>
    <lineage>
        <taxon>Eukaryota</taxon>
        <taxon>Fungi</taxon>
        <taxon>Dikarya</taxon>
        <taxon>Ascomycota</taxon>
        <taxon>Saccharomycotina</taxon>
        <taxon>Saccharomycetes</taxon>
        <taxon>Saccharomycetales</taxon>
        <taxon>Saccharomycetaceae</taxon>
        <taxon>Henningerozyma</taxon>
    </lineage>
</organism>
<dbReference type="PROSITE" id="PS00292">
    <property type="entry name" value="CYCLINS"/>
    <property type="match status" value="1"/>
</dbReference>
<dbReference type="GO" id="GO:0010696">
    <property type="term" value="P:positive regulation of mitotic spindle pole body separation"/>
    <property type="evidence" value="ECO:0007669"/>
    <property type="project" value="EnsemblFungi"/>
</dbReference>
<name>I2H412_HENB6</name>
<dbReference type="GO" id="GO:0000086">
    <property type="term" value="P:G2/M transition of mitotic cell cycle"/>
    <property type="evidence" value="ECO:0007669"/>
    <property type="project" value="EnsemblFungi"/>
</dbReference>
<evidence type="ECO:0000256" key="5">
    <source>
        <dbReference type="SAM" id="MobiDB-lite"/>
    </source>
</evidence>
<dbReference type="GO" id="GO:0051301">
    <property type="term" value="P:cell division"/>
    <property type="evidence" value="ECO:0007669"/>
    <property type="project" value="UniProtKB-KW"/>
</dbReference>
<accession>I2H412</accession>
<feature type="domain" description="Cyclin C-terminal" evidence="7">
    <location>
        <begin position="473"/>
        <end position="592"/>
    </location>
</feature>
<dbReference type="Gene3D" id="1.10.472.10">
    <property type="entry name" value="Cyclin-like"/>
    <property type="match status" value="2"/>
</dbReference>
<feature type="domain" description="Cyclin-like" evidence="6">
    <location>
        <begin position="477"/>
        <end position="564"/>
    </location>
</feature>
<feature type="compositionally biased region" description="Polar residues" evidence="5">
    <location>
        <begin position="1"/>
        <end position="33"/>
    </location>
</feature>
<dbReference type="SUPFAM" id="SSF47954">
    <property type="entry name" value="Cyclin-like"/>
    <property type="match status" value="2"/>
</dbReference>
<proteinExistence type="inferred from homology"/>
<comment type="similarity">
    <text evidence="4">Belongs to the cyclin family.</text>
</comment>
<feature type="domain" description="Cyclin-like" evidence="6">
    <location>
        <begin position="380"/>
        <end position="464"/>
    </location>
</feature>
<feature type="compositionally biased region" description="Basic and acidic residues" evidence="5">
    <location>
        <begin position="278"/>
        <end position="294"/>
    </location>
</feature>
<evidence type="ECO:0000313" key="8">
    <source>
        <dbReference type="EMBL" id="CCH61114.1"/>
    </source>
</evidence>
<dbReference type="GO" id="GO:0006974">
    <property type="term" value="P:DNA damage response"/>
    <property type="evidence" value="ECO:0007669"/>
    <property type="project" value="EnsemblFungi"/>
</dbReference>
<sequence>MAVVSHSNENHIINTSTAKSQPKTNTGTKSLSKVGSRDQVKSLNQNQSLSRKPLGTILEAGPNTTVKLANYPLMNTAIMGQKEKDQNINSSVSYNNDSTMFSLCRDSSSLTTLDNTSTQDFISFIKRAKTPVLLTDDENGGSDKENKNEDIDNSDVDKDNHSHGNQSDNDMDLETNTVINSDLKDIENIPVSTTDNLSSSPISITSTNTHPDILTINDDIETNLPSDNNIDTKSTKDLRRPIGVIGKLLPVRRDVSELTYRPIIRKRRIYNDSISSEDSNKKSKIDKQILDHSPSDANISFDTNDFEKGTQKSSLTETQQDWKDLDTPEINDTCMVVEYSNDIFEYLYKRELETIPKNNYTTDTNSSFFIKPTMRAILVDWLVEVHEKFNCYTETLFLAINLMDRFLSSNKVTLNKLQLLAVTSLFIAAKFEEINLPKLEEYSYITDGAATEKDIKDAEMYMLTSLKFELAWPNPINFLRRISKADEYDYQTRNFAKFILEYSICTNLFIGLKPSYLAAMAMFISRRITDRNNIVWDNTFKHYSGGIDPLNNPTFVKNCKLLIKDIAFPSTKLESLILKFKSKALGNIYPDIFHWCKDQVETNYENLLNP</sequence>
<feature type="region of interest" description="Disordered" evidence="5">
    <location>
        <begin position="275"/>
        <end position="320"/>
    </location>
</feature>
<dbReference type="GO" id="GO:0000307">
    <property type="term" value="C:cyclin-dependent protein kinase holoenzyme complex"/>
    <property type="evidence" value="ECO:0007669"/>
    <property type="project" value="EnsemblFungi"/>
</dbReference>
<dbReference type="SMART" id="SM01332">
    <property type="entry name" value="Cyclin_C"/>
    <property type="match status" value="1"/>
</dbReference>
<dbReference type="GeneID" id="14496240"/>
<feature type="region of interest" description="Disordered" evidence="5">
    <location>
        <begin position="134"/>
        <end position="174"/>
    </location>
</feature>
<gene>
    <name evidence="8" type="primary">TBLA0E00530</name>
    <name evidence="8" type="ORF">TBLA_0E00530</name>
</gene>
<dbReference type="OrthoDB" id="5590282at2759"/>
<dbReference type="GO" id="GO:0000082">
    <property type="term" value="P:G1/S transition of mitotic cell cycle"/>
    <property type="evidence" value="ECO:0007669"/>
    <property type="project" value="EnsemblFungi"/>
</dbReference>
<dbReference type="InterPro" id="IPR039361">
    <property type="entry name" value="Cyclin"/>
</dbReference>
<evidence type="ECO:0000256" key="4">
    <source>
        <dbReference type="RuleBase" id="RU000383"/>
    </source>
</evidence>
<dbReference type="FunFam" id="1.10.472.10:FF:000001">
    <property type="entry name" value="G2/mitotic-specific cyclin"/>
    <property type="match status" value="1"/>
</dbReference>
<keyword evidence="1" id="KW-0132">Cell division</keyword>
<dbReference type="GO" id="GO:1901673">
    <property type="term" value="P:regulation of mitotic spindle assembly"/>
    <property type="evidence" value="ECO:0007669"/>
    <property type="project" value="EnsemblFungi"/>
</dbReference>
<dbReference type="InterPro" id="IPR013763">
    <property type="entry name" value="Cyclin-like_dom"/>
</dbReference>
<feature type="region of interest" description="Disordered" evidence="5">
    <location>
        <begin position="1"/>
        <end position="48"/>
    </location>
</feature>
<dbReference type="Proteomes" id="UP000002866">
    <property type="component" value="Chromosome 5"/>
</dbReference>
<evidence type="ECO:0000256" key="1">
    <source>
        <dbReference type="ARBA" id="ARBA00022618"/>
    </source>
</evidence>
<evidence type="ECO:0000259" key="6">
    <source>
        <dbReference type="SMART" id="SM00385"/>
    </source>
</evidence>
<evidence type="ECO:0000256" key="3">
    <source>
        <dbReference type="ARBA" id="ARBA00023306"/>
    </source>
</evidence>
<dbReference type="SMART" id="SM00385">
    <property type="entry name" value="CYCLIN"/>
    <property type="match status" value="2"/>
</dbReference>
<dbReference type="EMBL" id="HE806320">
    <property type="protein sequence ID" value="CCH61114.1"/>
    <property type="molecule type" value="Genomic_DNA"/>
</dbReference>
<dbReference type="STRING" id="1071380.I2H412"/>
<evidence type="ECO:0000256" key="2">
    <source>
        <dbReference type="ARBA" id="ARBA00023127"/>
    </source>
</evidence>
<dbReference type="InterPro" id="IPR006671">
    <property type="entry name" value="Cyclin_N"/>
</dbReference>
<keyword evidence="3" id="KW-0131">Cell cycle</keyword>
<evidence type="ECO:0000313" key="9">
    <source>
        <dbReference type="Proteomes" id="UP000002866"/>
    </source>
</evidence>
<feature type="compositionally biased region" description="Basic and acidic residues" evidence="5">
    <location>
        <begin position="141"/>
        <end position="162"/>
    </location>
</feature>